<dbReference type="EMBL" id="JBEUSY010000180">
    <property type="protein sequence ID" value="KAL1242854.1"/>
    <property type="molecule type" value="Genomic_DNA"/>
</dbReference>
<accession>A0ABR3KQB1</accession>
<gene>
    <name evidence="1" type="ORF">TSPI_08807</name>
</gene>
<dbReference type="Proteomes" id="UP001558632">
    <property type="component" value="Unassembled WGS sequence"/>
</dbReference>
<protein>
    <submittedName>
        <fullName evidence="1">Zinc finger protein</fullName>
    </submittedName>
</protein>
<sequence>MPTIPADQANMDQNLDNSALFNTSNIHHCLSIASCSIANCRCANFSADVNNTRYCDRCHHSWFSHEADAADVDWHAAGRTRGWLDFLRPLAIVDRTTLLPLENGKLLPHLCFFPLACSRFSLSAVDDAIWLCPLVVTTACHRWIRLAPSRSPMAAVVQASFESMLVIRPLLTRSFVTSISDVSLLAPSRRTPPPQFTYNVCRLERRFLAGKIENLHASCLAAFPFIFTLPTDSTA</sequence>
<keyword evidence="2" id="KW-1185">Reference proteome</keyword>
<organism evidence="1 2">
    <name type="scientific">Trichinella spiralis</name>
    <name type="common">Trichina worm</name>
    <dbReference type="NCBI Taxonomy" id="6334"/>
    <lineage>
        <taxon>Eukaryota</taxon>
        <taxon>Metazoa</taxon>
        <taxon>Ecdysozoa</taxon>
        <taxon>Nematoda</taxon>
        <taxon>Enoplea</taxon>
        <taxon>Dorylaimia</taxon>
        <taxon>Trichinellida</taxon>
        <taxon>Trichinellidae</taxon>
        <taxon>Trichinella</taxon>
    </lineage>
</organism>
<reference evidence="1 2" key="1">
    <citation type="submission" date="2024-07" db="EMBL/GenBank/DDBJ databases">
        <title>Enhanced genomic and transcriptomic resources for Trichinella pseudospiralis and T. spiralis underpin the discovery of pronounced molecular differences between stages and species.</title>
        <authorList>
            <person name="Pasi K.K."/>
            <person name="La Rosa G."/>
            <person name="Gomez-Morales M.A."/>
            <person name="Tosini F."/>
            <person name="Sumanam S."/>
            <person name="Young N.D."/>
            <person name="Chang B.C."/>
            <person name="Robin G.B."/>
        </authorList>
    </citation>
    <scope>NUCLEOTIDE SEQUENCE [LARGE SCALE GENOMIC DNA]</scope>
    <source>
        <strain evidence="1">ISS534</strain>
    </source>
</reference>
<comment type="caution">
    <text evidence="1">The sequence shown here is derived from an EMBL/GenBank/DDBJ whole genome shotgun (WGS) entry which is preliminary data.</text>
</comment>
<proteinExistence type="predicted"/>
<evidence type="ECO:0000313" key="1">
    <source>
        <dbReference type="EMBL" id="KAL1242854.1"/>
    </source>
</evidence>
<evidence type="ECO:0000313" key="2">
    <source>
        <dbReference type="Proteomes" id="UP001558632"/>
    </source>
</evidence>
<name>A0ABR3KQB1_TRISP</name>